<dbReference type="PROSITE" id="PS51502">
    <property type="entry name" value="S_R_A_B_BARREL"/>
    <property type="match status" value="1"/>
</dbReference>
<dbReference type="PANTHER" id="PTHR33178:SF10">
    <property type="entry name" value="STRESS-RESPONSE A_B BARREL DOMAIN-CONTAINING PROTEIN"/>
    <property type="match status" value="1"/>
</dbReference>
<dbReference type="Proteomes" id="UP001375240">
    <property type="component" value="Unassembled WGS sequence"/>
</dbReference>
<evidence type="ECO:0000256" key="1">
    <source>
        <dbReference type="ARBA" id="ARBA00011738"/>
    </source>
</evidence>
<evidence type="ECO:0000256" key="2">
    <source>
        <dbReference type="SAM" id="SignalP"/>
    </source>
</evidence>
<comment type="caution">
    <text evidence="4">The sequence shown here is derived from an EMBL/GenBank/DDBJ whole genome shotgun (WGS) entry which is preliminary data.</text>
</comment>
<proteinExistence type="predicted"/>
<evidence type="ECO:0000259" key="3">
    <source>
        <dbReference type="PROSITE" id="PS51502"/>
    </source>
</evidence>
<keyword evidence="2" id="KW-0732">Signal</keyword>
<comment type="subunit">
    <text evidence="1">Homodimer.</text>
</comment>
<dbReference type="InterPro" id="IPR044662">
    <property type="entry name" value="HS1/DABB1-like"/>
</dbReference>
<sequence length="159" mass="17485">MIGRGPLFLLFFAVLLLVSFSLLYNTHFTVPHPHLPANNTSIVPAMAANTVVHIVLLKFADGTPSDSLKPICDAFMNLKDACIHPETGKPYIISVKGGLDNSPENLQNGLTHGFVLEFASTWDRDYYVEKDPAHHKFKGSLKTTGLDKVVVVDFTDGVY</sequence>
<dbReference type="EMBL" id="JAVHNQ010000001">
    <property type="protein sequence ID" value="KAK6359320.1"/>
    <property type="molecule type" value="Genomic_DNA"/>
</dbReference>
<dbReference type="InterPro" id="IPR011008">
    <property type="entry name" value="Dimeric_a/b-barrel"/>
</dbReference>
<evidence type="ECO:0000313" key="5">
    <source>
        <dbReference type="Proteomes" id="UP001375240"/>
    </source>
</evidence>
<dbReference type="SUPFAM" id="SSF54909">
    <property type="entry name" value="Dimeric alpha+beta barrel"/>
    <property type="match status" value="1"/>
</dbReference>
<feature type="signal peptide" evidence="2">
    <location>
        <begin position="1"/>
        <end position="23"/>
    </location>
</feature>
<dbReference type="InterPro" id="IPR013097">
    <property type="entry name" value="Dabb"/>
</dbReference>
<dbReference type="AlphaFoldDB" id="A0AAV9VHS6"/>
<gene>
    <name evidence="4" type="ORF">TWF696_000481</name>
</gene>
<dbReference type="Gene3D" id="3.30.70.100">
    <property type="match status" value="1"/>
</dbReference>
<name>A0AAV9VHS6_9PEZI</name>
<organism evidence="4 5">
    <name type="scientific">Orbilia brochopaga</name>
    <dbReference type="NCBI Taxonomy" id="3140254"/>
    <lineage>
        <taxon>Eukaryota</taxon>
        <taxon>Fungi</taxon>
        <taxon>Dikarya</taxon>
        <taxon>Ascomycota</taxon>
        <taxon>Pezizomycotina</taxon>
        <taxon>Orbiliomycetes</taxon>
        <taxon>Orbiliales</taxon>
        <taxon>Orbiliaceae</taxon>
        <taxon>Orbilia</taxon>
    </lineage>
</organism>
<feature type="chain" id="PRO_5043855343" description="Stress-response A/B barrel domain-containing protein" evidence="2">
    <location>
        <begin position="24"/>
        <end position="159"/>
    </location>
</feature>
<dbReference type="PANTHER" id="PTHR33178">
    <property type="match status" value="1"/>
</dbReference>
<protein>
    <recommendedName>
        <fullName evidence="3">Stress-response A/B barrel domain-containing protein</fullName>
    </recommendedName>
</protein>
<accession>A0AAV9VHS6</accession>
<keyword evidence="5" id="KW-1185">Reference proteome</keyword>
<evidence type="ECO:0000313" key="4">
    <source>
        <dbReference type="EMBL" id="KAK6359320.1"/>
    </source>
</evidence>
<dbReference type="Pfam" id="PF07876">
    <property type="entry name" value="Dabb"/>
    <property type="match status" value="1"/>
</dbReference>
<dbReference type="SMART" id="SM00886">
    <property type="entry name" value="Dabb"/>
    <property type="match status" value="1"/>
</dbReference>
<feature type="domain" description="Stress-response A/B barrel" evidence="3">
    <location>
        <begin position="51"/>
        <end position="154"/>
    </location>
</feature>
<reference evidence="4 5" key="1">
    <citation type="submission" date="2019-10" db="EMBL/GenBank/DDBJ databases">
        <authorList>
            <person name="Palmer J.M."/>
        </authorList>
    </citation>
    <scope>NUCLEOTIDE SEQUENCE [LARGE SCALE GENOMIC DNA]</scope>
    <source>
        <strain evidence="4 5">TWF696</strain>
    </source>
</reference>